<proteinExistence type="predicted"/>
<dbReference type="Proteomes" id="UP001633002">
    <property type="component" value="Unassembled WGS sequence"/>
</dbReference>
<keyword evidence="2" id="KW-1185">Reference proteome</keyword>
<dbReference type="NCBIfam" id="TIGR01570">
    <property type="entry name" value="A_thal_3588"/>
    <property type="match status" value="1"/>
</dbReference>
<protein>
    <submittedName>
        <fullName evidence="1">Uncharacterized protein</fullName>
    </submittedName>
</protein>
<name>A0ABD3H0P0_9MARC</name>
<dbReference type="PANTHER" id="PTHR31696">
    <property type="entry name" value="PROTEIN MIZU-KUSSEI 1"/>
    <property type="match status" value="1"/>
</dbReference>
<sequence>MRMIDLGSTTGSIEICDKPTNLNCELSSTKRIWMALRFLVRPFCCGKIPPGGGRIFNSNSRRNTITGTFYGSRRGKVTFCIQEDPTGPPLILLEFDMSTYSLLKGMSSRQIKIDLKCEKSRTSLSKQGVRRDGSQTPDILLEPIWSLFCNGKEVGLAINRISSEGDRNILKLMQSVNMGAGVIPSRKGSNVMMMPEHEIMYMRAQYLREKSRGRFQESLVLHLINPYGSSGEKLIISISRLDKFSGLGLAGCMHCSRRFPAPLIT</sequence>
<dbReference type="InterPro" id="IPR006460">
    <property type="entry name" value="MIZ1-like_pln"/>
</dbReference>
<evidence type="ECO:0000313" key="1">
    <source>
        <dbReference type="EMBL" id="KAL3684134.1"/>
    </source>
</evidence>
<reference evidence="1 2" key="1">
    <citation type="submission" date="2024-09" db="EMBL/GenBank/DDBJ databases">
        <title>Chromosome-scale assembly of Riccia sorocarpa.</title>
        <authorList>
            <person name="Paukszto L."/>
        </authorList>
    </citation>
    <scope>NUCLEOTIDE SEQUENCE [LARGE SCALE GENOMIC DNA]</scope>
    <source>
        <strain evidence="1">LP-2024</strain>
        <tissue evidence="1">Aerial parts of the thallus</tissue>
    </source>
</reference>
<dbReference type="PANTHER" id="PTHR31696:SF72">
    <property type="entry name" value="OS05G0280000 PROTEIN"/>
    <property type="match status" value="1"/>
</dbReference>
<comment type="caution">
    <text evidence="1">The sequence shown here is derived from an EMBL/GenBank/DDBJ whole genome shotgun (WGS) entry which is preliminary data.</text>
</comment>
<dbReference type="AlphaFoldDB" id="A0ABD3H0P0"/>
<dbReference type="Pfam" id="PF04759">
    <property type="entry name" value="DUF617"/>
    <property type="match status" value="1"/>
</dbReference>
<evidence type="ECO:0000313" key="2">
    <source>
        <dbReference type="Proteomes" id="UP001633002"/>
    </source>
</evidence>
<organism evidence="1 2">
    <name type="scientific">Riccia sorocarpa</name>
    <dbReference type="NCBI Taxonomy" id="122646"/>
    <lineage>
        <taxon>Eukaryota</taxon>
        <taxon>Viridiplantae</taxon>
        <taxon>Streptophyta</taxon>
        <taxon>Embryophyta</taxon>
        <taxon>Marchantiophyta</taxon>
        <taxon>Marchantiopsida</taxon>
        <taxon>Marchantiidae</taxon>
        <taxon>Marchantiales</taxon>
        <taxon>Ricciaceae</taxon>
        <taxon>Riccia</taxon>
    </lineage>
</organism>
<gene>
    <name evidence="1" type="ORF">R1sor_002156</name>
</gene>
<dbReference type="EMBL" id="JBJQOH010000006">
    <property type="protein sequence ID" value="KAL3684134.1"/>
    <property type="molecule type" value="Genomic_DNA"/>
</dbReference>
<accession>A0ABD3H0P0</accession>